<proteinExistence type="predicted"/>
<dbReference type="InterPro" id="IPR019845">
    <property type="entry name" value="Squalene/phytoene_synthase_CS"/>
</dbReference>
<sequence length="207" mass="23018">MTTEPLYNLLKGFGMDLAFNAQSTERPTEKHKVTFPMATEADLDRYATYVASTVAELVLGLLQHLYNQSQLYNYPQMAHAGREMGKALQCVNIARDIHRDAAIGRVYIPTTWLAEAGLTPADIQVNPRSTAAYAMQERVLDKAEGLYGRARGAIEELPAGVRGPVRTTVESYMEIGRYLRERTGESLRTARKMRLPVGRRLGAEVGS</sequence>
<name>A0A1L9WU15_ASPA1</name>
<evidence type="ECO:0000313" key="6">
    <source>
        <dbReference type="Proteomes" id="UP000184546"/>
    </source>
</evidence>
<gene>
    <name evidence="5" type="ORF">ASPACDRAFT_43267</name>
</gene>
<evidence type="ECO:0000256" key="1">
    <source>
        <dbReference type="ARBA" id="ARBA00001805"/>
    </source>
</evidence>
<evidence type="ECO:0000256" key="2">
    <source>
        <dbReference type="ARBA" id="ARBA00012396"/>
    </source>
</evidence>
<dbReference type="GO" id="GO:0016765">
    <property type="term" value="F:transferase activity, transferring alkyl or aryl (other than methyl) groups"/>
    <property type="evidence" value="ECO:0007669"/>
    <property type="project" value="InterPro"/>
</dbReference>
<dbReference type="InterPro" id="IPR002060">
    <property type="entry name" value="Squ/phyt_synthse"/>
</dbReference>
<evidence type="ECO:0000256" key="3">
    <source>
        <dbReference type="ARBA" id="ARBA00022679"/>
    </source>
</evidence>
<evidence type="ECO:0000313" key="5">
    <source>
        <dbReference type="EMBL" id="OJJ99643.1"/>
    </source>
</evidence>
<comment type="catalytic activity">
    <reaction evidence="1">
        <text>2 (2E,6E,10E)-geranylgeranyl diphosphate = 15-cis-phytoene + 2 diphosphate</text>
        <dbReference type="Rhea" id="RHEA:34475"/>
        <dbReference type="ChEBI" id="CHEBI:27787"/>
        <dbReference type="ChEBI" id="CHEBI:33019"/>
        <dbReference type="ChEBI" id="CHEBI:58756"/>
        <dbReference type="EC" id="2.5.1.32"/>
    </reaction>
</comment>
<protein>
    <recommendedName>
        <fullName evidence="2">15-cis-phytoene synthase</fullName>
        <ecNumber evidence="2">2.5.1.32</ecNumber>
    </recommendedName>
</protein>
<dbReference type="Pfam" id="PF00494">
    <property type="entry name" value="SQS_PSY"/>
    <property type="match status" value="1"/>
</dbReference>
<dbReference type="GeneID" id="30975038"/>
<dbReference type="Proteomes" id="UP000184546">
    <property type="component" value="Unassembled WGS sequence"/>
</dbReference>
<dbReference type="EC" id="2.5.1.32" evidence="2"/>
<dbReference type="InterPro" id="IPR008949">
    <property type="entry name" value="Isoprenoid_synthase_dom_sf"/>
</dbReference>
<dbReference type="OrthoDB" id="6600518at2759"/>
<dbReference type="SUPFAM" id="SSF48576">
    <property type="entry name" value="Terpenoid synthases"/>
    <property type="match status" value="1"/>
</dbReference>
<keyword evidence="6" id="KW-1185">Reference proteome</keyword>
<dbReference type="RefSeq" id="XP_020055983.1">
    <property type="nucleotide sequence ID" value="XM_020201224.1"/>
</dbReference>
<accession>A0A1L9WU15</accession>
<evidence type="ECO:0000256" key="4">
    <source>
        <dbReference type="ARBA" id="ARBA00022746"/>
    </source>
</evidence>
<keyword evidence="3" id="KW-0808">Transferase</keyword>
<dbReference type="STRING" id="690307.A0A1L9WU15"/>
<organism evidence="5 6">
    <name type="scientific">Aspergillus aculeatus (strain ATCC 16872 / CBS 172.66 / WB 5094)</name>
    <dbReference type="NCBI Taxonomy" id="690307"/>
    <lineage>
        <taxon>Eukaryota</taxon>
        <taxon>Fungi</taxon>
        <taxon>Dikarya</taxon>
        <taxon>Ascomycota</taxon>
        <taxon>Pezizomycotina</taxon>
        <taxon>Eurotiomycetes</taxon>
        <taxon>Eurotiomycetidae</taxon>
        <taxon>Eurotiales</taxon>
        <taxon>Aspergillaceae</taxon>
        <taxon>Aspergillus</taxon>
        <taxon>Aspergillus subgen. Circumdati</taxon>
    </lineage>
</organism>
<dbReference type="GO" id="GO:0016117">
    <property type="term" value="P:carotenoid biosynthetic process"/>
    <property type="evidence" value="ECO:0007669"/>
    <property type="project" value="UniProtKB-KW"/>
</dbReference>
<dbReference type="PANTHER" id="PTHR31480">
    <property type="entry name" value="BIFUNCTIONAL LYCOPENE CYCLASE/PHYTOENE SYNTHASE"/>
    <property type="match status" value="1"/>
</dbReference>
<dbReference type="Gene3D" id="1.10.600.10">
    <property type="entry name" value="Farnesyl Diphosphate Synthase"/>
    <property type="match status" value="1"/>
</dbReference>
<dbReference type="VEuPathDB" id="FungiDB:ASPACDRAFT_43267"/>
<keyword evidence="4" id="KW-0125">Carotenoid biosynthesis</keyword>
<reference evidence="6" key="1">
    <citation type="journal article" date="2017" name="Genome Biol.">
        <title>Comparative genomics reveals high biological diversity and specific adaptations in the industrially and medically important fungal genus Aspergillus.</title>
        <authorList>
            <person name="de Vries R.P."/>
            <person name="Riley R."/>
            <person name="Wiebenga A."/>
            <person name="Aguilar-Osorio G."/>
            <person name="Amillis S."/>
            <person name="Uchima C.A."/>
            <person name="Anderluh G."/>
            <person name="Asadollahi M."/>
            <person name="Askin M."/>
            <person name="Barry K."/>
            <person name="Battaglia E."/>
            <person name="Bayram O."/>
            <person name="Benocci T."/>
            <person name="Braus-Stromeyer S.A."/>
            <person name="Caldana C."/>
            <person name="Canovas D."/>
            <person name="Cerqueira G.C."/>
            <person name="Chen F."/>
            <person name="Chen W."/>
            <person name="Choi C."/>
            <person name="Clum A."/>
            <person name="Dos Santos R.A."/>
            <person name="Damasio A.R."/>
            <person name="Diallinas G."/>
            <person name="Emri T."/>
            <person name="Fekete E."/>
            <person name="Flipphi M."/>
            <person name="Freyberg S."/>
            <person name="Gallo A."/>
            <person name="Gournas C."/>
            <person name="Habgood R."/>
            <person name="Hainaut M."/>
            <person name="Harispe M.L."/>
            <person name="Henrissat B."/>
            <person name="Hilden K.S."/>
            <person name="Hope R."/>
            <person name="Hossain A."/>
            <person name="Karabika E."/>
            <person name="Karaffa L."/>
            <person name="Karanyi Z."/>
            <person name="Krasevec N."/>
            <person name="Kuo A."/>
            <person name="Kusch H."/>
            <person name="LaButti K."/>
            <person name="Lagendijk E.L."/>
            <person name="Lapidus A."/>
            <person name="Levasseur A."/>
            <person name="Lindquist E."/>
            <person name="Lipzen A."/>
            <person name="Logrieco A.F."/>
            <person name="MacCabe A."/>
            <person name="Maekelae M.R."/>
            <person name="Malavazi I."/>
            <person name="Melin P."/>
            <person name="Meyer V."/>
            <person name="Mielnichuk N."/>
            <person name="Miskei M."/>
            <person name="Molnar A.P."/>
            <person name="Mule G."/>
            <person name="Ngan C.Y."/>
            <person name="Orejas M."/>
            <person name="Orosz E."/>
            <person name="Ouedraogo J.P."/>
            <person name="Overkamp K.M."/>
            <person name="Park H.-S."/>
            <person name="Perrone G."/>
            <person name="Piumi F."/>
            <person name="Punt P.J."/>
            <person name="Ram A.F."/>
            <person name="Ramon A."/>
            <person name="Rauscher S."/>
            <person name="Record E."/>
            <person name="Riano-Pachon D.M."/>
            <person name="Robert V."/>
            <person name="Roehrig J."/>
            <person name="Ruller R."/>
            <person name="Salamov A."/>
            <person name="Salih N.S."/>
            <person name="Samson R.A."/>
            <person name="Sandor E."/>
            <person name="Sanguinetti M."/>
            <person name="Schuetze T."/>
            <person name="Sepcic K."/>
            <person name="Shelest E."/>
            <person name="Sherlock G."/>
            <person name="Sophianopoulou V."/>
            <person name="Squina F.M."/>
            <person name="Sun H."/>
            <person name="Susca A."/>
            <person name="Todd R.B."/>
            <person name="Tsang A."/>
            <person name="Unkles S.E."/>
            <person name="van de Wiele N."/>
            <person name="van Rossen-Uffink D."/>
            <person name="Oliveira J.V."/>
            <person name="Vesth T.C."/>
            <person name="Visser J."/>
            <person name="Yu J.-H."/>
            <person name="Zhou M."/>
            <person name="Andersen M.R."/>
            <person name="Archer D.B."/>
            <person name="Baker S.E."/>
            <person name="Benoit I."/>
            <person name="Brakhage A.A."/>
            <person name="Braus G.H."/>
            <person name="Fischer R."/>
            <person name="Frisvad J.C."/>
            <person name="Goldman G.H."/>
            <person name="Houbraken J."/>
            <person name="Oakley B."/>
            <person name="Pocsi I."/>
            <person name="Scazzocchio C."/>
            <person name="Seiboth B."/>
            <person name="vanKuyk P.A."/>
            <person name="Wortman J."/>
            <person name="Dyer P.S."/>
            <person name="Grigoriev I.V."/>
        </authorList>
    </citation>
    <scope>NUCLEOTIDE SEQUENCE [LARGE SCALE GENOMIC DNA]</scope>
    <source>
        <strain evidence="6">ATCC 16872 / CBS 172.66 / WB 5094</strain>
    </source>
</reference>
<dbReference type="EMBL" id="KV878977">
    <property type="protein sequence ID" value="OJJ99643.1"/>
    <property type="molecule type" value="Genomic_DNA"/>
</dbReference>
<dbReference type="AlphaFoldDB" id="A0A1L9WU15"/>
<dbReference type="PROSITE" id="PS01045">
    <property type="entry name" value="SQUALEN_PHYTOEN_SYN_2"/>
    <property type="match status" value="1"/>
</dbReference>